<dbReference type="Proteomes" id="UP000028045">
    <property type="component" value="Unassembled WGS sequence"/>
</dbReference>
<reference evidence="2 3" key="1">
    <citation type="journal article" date="2014" name="BMC Genomics">
        <title>Comparative genome sequencing reveals chemotype-specific gene clusters in the toxigenic black mold Stachybotrys.</title>
        <authorList>
            <person name="Semeiks J."/>
            <person name="Borek D."/>
            <person name="Otwinowski Z."/>
            <person name="Grishin N.V."/>
        </authorList>
    </citation>
    <scope>NUCLEOTIDE SEQUENCE [LARGE SCALE GENOMIC DNA]</scope>
    <source>
        <strain evidence="3">CBS 109288 / IBT 7711</strain>
    </source>
</reference>
<keyword evidence="3" id="KW-1185">Reference proteome</keyword>
<sequence length="657" mass="73260">MAASCESPVLKSIIIFNQIIKEVTRCREKLAGIQSPGQQHQEDLRAARANLDVAWGRIFRTDKLSERHLLQKEIQDNAGELQRLERNYESCVRDVEAKYECQVNAIVRNLCEKLEPVISTNRCHQDPKEPQRNSQHSETELPDTNRNAAIRKRKRERNVMDQQKDQQIATVKETRKTMRSVHFSKVFQDGNAPVKHFIVQWPPGKGSWYTIRCEEHDLNFRDNPAAGAAAHIRSNHRERSSDYATMLELFGTEVLGCNETLAEQNNAVARAAFKNGYGQPADGIAAGSISVSKDIGLNGEIERMRGVEEAKEPLFSLRQSHRREHEVPEVIANPRDGQVYQAFCKMSKQWLAALLLPMGNLEDIGIPDTIEGLGLLEDLPQCYAYDSQRKTFSWKEGYEDNGPRVMMREFPVMFFDGSPLPSRSCVAWVSARDLQVYDASAQDLVEYNHQVLNYLEARKSGGLQKVALQFIGRDAAAADLDKPNQSHESSSSPASGGQAASEKVQCDTTAILPSAIHHGTATDEEILPRRALQTDGSNLSLHESPRTSPHKRNHMVPTILTNDEPEELPTTSVESSEEHVSQVAQLACDAINESYSTTVHKHPSTGFGGLTLQSEYVSRVESSIDPGNDIRPVSNYPPFVPSEKILNHPSGAVVGAK</sequence>
<proteinExistence type="predicted"/>
<dbReference type="HOGENOM" id="CLU_406616_0_0_1"/>
<feature type="region of interest" description="Disordered" evidence="1">
    <location>
        <begin position="479"/>
        <end position="504"/>
    </location>
</feature>
<protein>
    <submittedName>
        <fullName evidence="2">Uncharacterized protein</fullName>
    </submittedName>
</protein>
<evidence type="ECO:0000313" key="2">
    <source>
        <dbReference type="EMBL" id="KEY66240.1"/>
    </source>
</evidence>
<feature type="compositionally biased region" description="Basic and acidic residues" evidence="1">
    <location>
        <begin position="123"/>
        <end position="139"/>
    </location>
</feature>
<dbReference type="EMBL" id="KL648664">
    <property type="protein sequence ID" value="KEY66240.1"/>
    <property type="molecule type" value="Genomic_DNA"/>
</dbReference>
<dbReference type="OrthoDB" id="5234017at2759"/>
<feature type="region of interest" description="Disordered" evidence="1">
    <location>
        <begin position="535"/>
        <end position="572"/>
    </location>
</feature>
<name>A0A084ALR1_STACB</name>
<organism evidence="2 3">
    <name type="scientific">Stachybotrys chartarum (strain CBS 109288 / IBT 7711)</name>
    <name type="common">Toxic black mold</name>
    <name type="synonym">Stilbospora chartarum</name>
    <dbReference type="NCBI Taxonomy" id="1280523"/>
    <lineage>
        <taxon>Eukaryota</taxon>
        <taxon>Fungi</taxon>
        <taxon>Dikarya</taxon>
        <taxon>Ascomycota</taxon>
        <taxon>Pezizomycotina</taxon>
        <taxon>Sordariomycetes</taxon>
        <taxon>Hypocreomycetidae</taxon>
        <taxon>Hypocreales</taxon>
        <taxon>Stachybotryaceae</taxon>
        <taxon>Stachybotrys</taxon>
    </lineage>
</organism>
<feature type="compositionally biased region" description="Low complexity" evidence="1">
    <location>
        <begin position="486"/>
        <end position="502"/>
    </location>
</feature>
<accession>A0A084ALR1</accession>
<gene>
    <name evidence="2" type="ORF">S7711_09266</name>
</gene>
<evidence type="ECO:0000256" key="1">
    <source>
        <dbReference type="SAM" id="MobiDB-lite"/>
    </source>
</evidence>
<evidence type="ECO:0000313" key="3">
    <source>
        <dbReference type="Proteomes" id="UP000028045"/>
    </source>
</evidence>
<dbReference type="AlphaFoldDB" id="A0A084ALR1"/>
<feature type="region of interest" description="Disordered" evidence="1">
    <location>
        <begin position="122"/>
        <end position="165"/>
    </location>
</feature>